<feature type="chain" id="PRO_5035935043" evidence="1">
    <location>
        <begin position="17"/>
        <end position="110"/>
    </location>
</feature>
<sequence>MKKFLVLAFLVLCITAKKHHKSEDEGSTEQTDPMVQCLSQNCMNEAFGCFFDEECGKTMEACDAEHGENMNMENLASCTSNNELASAFANCMQTNCASFEQVMRFFNRRK</sequence>
<keyword evidence="3" id="KW-1185">Reference proteome</keyword>
<dbReference type="EMBL" id="CAJJDN010000046">
    <property type="protein sequence ID" value="CAD8084290.1"/>
    <property type="molecule type" value="Genomic_DNA"/>
</dbReference>
<gene>
    <name evidence="2" type="ORF">PSON_ATCC_30995.1.T0460183</name>
</gene>
<dbReference type="AlphaFoldDB" id="A0A8S1MVR6"/>
<organism evidence="2 3">
    <name type="scientific">Paramecium sonneborni</name>
    <dbReference type="NCBI Taxonomy" id="65129"/>
    <lineage>
        <taxon>Eukaryota</taxon>
        <taxon>Sar</taxon>
        <taxon>Alveolata</taxon>
        <taxon>Ciliophora</taxon>
        <taxon>Intramacronucleata</taxon>
        <taxon>Oligohymenophorea</taxon>
        <taxon>Peniculida</taxon>
        <taxon>Parameciidae</taxon>
        <taxon>Paramecium</taxon>
    </lineage>
</organism>
<accession>A0A8S1MVR6</accession>
<feature type="signal peptide" evidence="1">
    <location>
        <begin position="1"/>
        <end position="16"/>
    </location>
</feature>
<reference evidence="2" key="1">
    <citation type="submission" date="2021-01" db="EMBL/GenBank/DDBJ databases">
        <authorList>
            <consortium name="Genoscope - CEA"/>
            <person name="William W."/>
        </authorList>
    </citation>
    <scope>NUCLEOTIDE SEQUENCE</scope>
</reference>
<proteinExistence type="predicted"/>
<name>A0A8S1MVR6_9CILI</name>
<dbReference type="Proteomes" id="UP000692954">
    <property type="component" value="Unassembled WGS sequence"/>
</dbReference>
<keyword evidence="1" id="KW-0732">Signal</keyword>
<comment type="caution">
    <text evidence="2">The sequence shown here is derived from an EMBL/GenBank/DDBJ whole genome shotgun (WGS) entry which is preliminary data.</text>
</comment>
<evidence type="ECO:0000313" key="2">
    <source>
        <dbReference type="EMBL" id="CAD8084290.1"/>
    </source>
</evidence>
<dbReference type="OrthoDB" id="305256at2759"/>
<evidence type="ECO:0000256" key="1">
    <source>
        <dbReference type="SAM" id="SignalP"/>
    </source>
</evidence>
<evidence type="ECO:0000313" key="3">
    <source>
        <dbReference type="Proteomes" id="UP000692954"/>
    </source>
</evidence>
<protein>
    <submittedName>
        <fullName evidence="2">Uncharacterized protein</fullName>
    </submittedName>
</protein>